<reference evidence="1 2" key="1">
    <citation type="submission" date="2017-12" db="EMBL/GenBank/DDBJ databases">
        <title>Phylogenetic diversity of female urinary microbiome.</title>
        <authorList>
            <person name="Thomas-White K."/>
            <person name="Wolfe A.J."/>
        </authorList>
    </citation>
    <scope>NUCLEOTIDE SEQUENCE [LARGE SCALE GENOMIC DNA]</scope>
    <source>
        <strain evidence="1 2">UMB0844</strain>
    </source>
</reference>
<comment type="caution">
    <text evidence="1">The sequence shown here is derived from an EMBL/GenBank/DDBJ whole genome shotgun (WGS) entry which is preliminary data.</text>
</comment>
<protein>
    <recommendedName>
        <fullName evidence="3">Phage tail protein</fullName>
    </recommendedName>
</protein>
<proteinExistence type="predicted"/>
<name>A0A2I1K7F1_9LACT</name>
<evidence type="ECO:0000313" key="2">
    <source>
        <dbReference type="Proteomes" id="UP000234775"/>
    </source>
</evidence>
<sequence length="251" mass="28893">MGSINLVRKESYLKNGQVIFFDSETKEKIDLPNVYIANRPNFPIASKRVELGETNGTNGYHLIDYHCYKPITAEMTLTLKADSLQEQSLQNQRLSELMGKELLFKLYSDYGAYRRGVITEAKLENNYLMKFNQTATITLEVQPYLIYMFGQTTMQEGDFFSCEYGKITGTITFRGSGDITIGNMAFKHVPNDSDIIVDCQNKRTYSLYNSSAYVSRHYLKTSGEYYQFIPYQSLVLKGIDSINVDYEWRSI</sequence>
<dbReference type="Proteomes" id="UP000234775">
    <property type="component" value="Unassembled WGS sequence"/>
</dbReference>
<accession>A0A2I1K7F1</accession>
<keyword evidence="2" id="KW-1185">Reference proteome</keyword>
<evidence type="ECO:0000313" key="1">
    <source>
        <dbReference type="EMBL" id="PKY91559.1"/>
    </source>
</evidence>
<dbReference type="RefSeq" id="WP_101659768.1">
    <property type="nucleotide sequence ID" value="NZ_PKGZ01000002.1"/>
</dbReference>
<evidence type="ECO:0008006" key="3">
    <source>
        <dbReference type="Google" id="ProtNLM"/>
    </source>
</evidence>
<organism evidence="1 2">
    <name type="scientific">Aerococcus christensenii</name>
    <dbReference type="NCBI Taxonomy" id="87541"/>
    <lineage>
        <taxon>Bacteria</taxon>
        <taxon>Bacillati</taxon>
        <taxon>Bacillota</taxon>
        <taxon>Bacilli</taxon>
        <taxon>Lactobacillales</taxon>
        <taxon>Aerococcaceae</taxon>
        <taxon>Aerococcus</taxon>
    </lineage>
</organism>
<dbReference type="AlphaFoldDB" id="A0A2I1K7F1"/>
<dbReference type="EMBL" id="PKGZ01000002">
    <property type="protein sequence ID" value="PKY91559.1"/>
    <property type="molecule type" value="Genomic_DNA"/>
</dbReference>
<gene>
    <name evidence="1" type="ORF">CYJ27_02470</name>
</gene>